<proteinExistence type="predicted"/>
<reference evidence="1 2" key="1">
    <citation type="submission" date="2014-07" db="EMBL/GenBank/DDBJ databases">
        <authorList>
            <person name="Bishop-Lilly K.A."/>
            <person name="Broomall S.M."/>
            <person name="Chain P.S."/>
            <person name="Chertkov O."/>
            <person name="Coyne S.R."/>
            <person name="Daligault H.E."/>
            <person name="Davenport K.W."/>
            <person name="Erkkila T."/>
            <person name="Frey K.G."/>
            <person name="Gibbons H.S."/>
            <person name="Gu W."/>
            <person name="Jaissle J."/>
            <person name="Johnson S.L."/>
            <person name="Koroleva G.I."/>
            <person name="Ladner J.T."/>
            <person name="Lo C.-C."/>
            <person name="Minogue T.D."/>
            <person name="Munk C."/>
            <person name="Palacios G.F."/>
            <person name="Redden C.L."/>
            <person name="Rosenzweig C.N."/>
            <person name="Scholz M.B."/>
            <person name="Teshima H."/>
            <person name="Xu Y."/>
        </authorList>
    </citation>
    <scope>NUCLEOTIDE SEQUENCE [LARGE SCALE GENOMIC DNA]</scope>
    <source>
        <strain evidence="1 2">ATCC 33641</strain>
    </source>
</reference>
<evidence type="ECO:0000313" key="2">
    <source>
        <dbReference type="Proteomes" id="UP000029430"/>
    </source>
</evidence>
<accession>A0ABR4VY44</accession>
<organism evidence="1 2">
    <name type="scientific">Yersinia frederiksenii ATCC 33641</name>
    <dbReference type="NCBI Taxonomy" id="349966"/>
    <lineage>
        <taxon>Bacteria</taxon>
        <taxon>Pseudomonadati</taxon>
        <taxon>Pseudomonadota</taxon>
        <taxon>Gammaproteobacteria</taxon>
        <taxon>Enterobacterales</taxon>
        <taxon>Yersiniaceae</taxon>
        <taxon>Yersinia</taxon>
    </lineage>
</organism>
<protein>
    <submittedName>
        <fullName evidence="1">Uncharacterized protein</fullName>
    </submittedName>
</protein>
<dbReference type="EMBL" id="JPPS01000007">
    <property type="protein sequence ID" value="KGA44877.1"/>
    <property type="molecule type" value="Genomic_DNA"/>
</dbReference>
<name>A0ABR4VY44_YERFR</name>
<gene>
    <name evidence="1" type="ORF">DJ58_4453</name>
</gene>
<keyword evidence="2" id="KW-1185">Reference proteome</keyword>
<sequence>MQLIEQFDCPRINRGIEHAEFVFVNRKSLCTLA</sequence>
<dbReference type="Proteomes" id="UP000029430">
    <property type="component" value="Unassembled WGS sequence"/>
</dbReference>
<comment type="caution">
    <text evidence="1">The sequence shown here is derived from an EMBL/GenBank/DDBJ whole genome shotgun (WGS) entry which is preliminary data.</text>
</comment>
<evidence type="ECO:0000313" key="1">
    <source>
        <dbReference type="EMBL" id="KGA44877.1"/>
    </source>
</evidence>